<dbReference type="OrthoDB" id="3357408at2759"/>
<keyword evidence="1" id="KW-1133">Transmembrane helix</keyword>
<feature type="transmembrane region" description="Helical" evidence="1">
    <location>
        <begin position="45"/>
        <end position="65"/>
    </location>
</feature>
<dbReference type="Proteomes" id="UP000772434">
    <property type="component" value="Unassembled WGS sequence"/>
</dbReference>
<dbReference type="AlphaFoldDB" id="A0A9P5P616"/>
<proteinExistence type="predicted"/>
<keyword evidence="1" id="KW-0472">Membrane</keyword>
<feature type="transmembrane region" description="Helical" evidence="1">
    <location>
        <begin position="100"/>
        <end position="117"/>
    </location>
</feature>
<feature type="transmembrane region" description="Helical" evidence="1">
    <location>
        <begin position="277"/>
        <end position="297"/>
    </location>
</feature>
<keyword evidence="3" id="KW-1185">Reference proteome</keyword>
<gene>
    <name evidence="2" type="ORF">BDP27DRAFT_1435301</name>
</gene>
<reference evidence="2" key="1">
    <citation type="submission" date="2020-11" db="EMBL/GenBank/DDBJ databases">
        <authorList>
            <consortium name="DOE Joint Genome Institute"/>
            <person name="Ahrendt S."/>
            <person name="Riley R."/>
            <person name="Andreopoulos W."/>
            <person name="Labutti K."/>
            <person name="Pangilinan J."/>
            <person name="Ruiz-Duenas F.J."/>
            <person name="Barrasa J.M."/>
            <person name="Sanchez-Garcia M."/>
            <person name="Camarero S."/>
            <person name="Miyauchi S."/>
            <person name="Serrano A."/>
            <person name="Linde D."/>
            <person name="Babiker R."/>
            <person name="Drula E."/>
            <person name="Ayuso-Fernandez I."/>
            <person name="Pacheco R."/>
            <person name="Padilla G."/>
            <person name="Ferreira P."/>
            <person name="Barriuso J."/>
            <person name="Kellner H."/>
            <person name="Castanera R."/>
            <person name="Alfaro M."/>
            <person name="Ramirez L."/>
            <person name="Pisabarro A.G."/>
            <person name="Kuo A."/>
            <person name="Tritt A."/>
            <person name="Lipzen A."/>
            <person name="He G."/>
            <person name="Yan M."/>
            <person name="Ng V."/>
            <person name="Cullen D."/>
            <person name="Martin F."/>
            <person name="Rosso M.-N."/>
            <person name="Henrissat B."/>
            <person name="Hibbett D."/>
            <person name="Martinez A.T."/>
            <person name="Grigoriev I.V."/>
        </authorList>
    </citation>
    <scope>NUCLEOTIDE SEQUENCE</scope>
    <source>
        <strain evidence="2">AH 40177</strain>
    </source>
</reference>
<feature type="transmembrane region" description="Helical" evidence="1">
    <location>
        <begin position="237"/>
        <end position="257"/>
    </location>
</feature>
<organism evidence="2 3">
    <name type="scientific">Rhodocollybia butyracea</name>
    <dbReference type="NCBI Taxonomy" id="206335"/>
    <lineage>
        <taxon>Eukaryota</taxon>
        <taxon>Fungi</taxon>
        <taxon>Dikarya</taxon>
        <taxon>Basidiomycota</taxon>
        <taxon>Agaricomycotina</taxon>
        <taxon>Agaricomycetes</taxon>
        <taxon>Agaricomycetidae</taxon>
        <taxon>Agaricales</taxon>
        <taxon>Marasmiineae</taxon>
        <taxon>Omphalotaceae</taxon>
        <taxon>Rhodocollybia</taxon>
    </lineage>
</organism>
<protein>
    <submittedName>
        <fullName evidence="2">Uncharacterized protein</fullName>
    </submittedName>
</protein>
<evidence type="ECO:0000313" key="3">
    <source>
        <dbReference type="Proteomes" id="UP000772434"/>
    </source>
</evidence>
<dbReference type="EMBL" id="JADNRY010000573">
    <property type="protein sequence ID" value="KAF9039401.1"/>
    <property type="molecule type" value="Genomic_DNA"/>
</dbReference>
<name>A0A9P5P616_9AGAR</name>
<comment type="caution">
    <text evidence="2">The sequence shown here is derived from an EMBL/GenBank/DDBJ whole genome shotgun (WGS) entry which is preliminary data.</text>
</comment>
<feature type="transmembrane region" description="Helical" evidence="1">
    <location>
        <begin position="193"/>
        <end position="216"/>
    </location>
</feature>
<feature type="transmembrane region" description="Helical" evidence="1">
    <location>
        <begin position="12"/>
        <end position="38"/>
    </location>
</feature>
<sequence length="385" mass="42851">MSFISQQELKEILIVPITIEVLLYGVFVVLFGFSLYVFRKKVMPGMLYVVATLIFFTLATISIPLDLAGRYSYFLVRGGNIESIAKENQQLVDMLKLLSVPYYIFAVAGILSDALMLTNATLECYIILTFILVDTSLLPSMELKKICHYLALSRIDRNLHCVLEVLALKDLPGIAVNDSIDKAFSETYNFTSQVYGCASLAENIILTGLMAGRVWWLEHRMKNILTEDKNNRKVSQSLLGTILQSGALNPTFLSIWVVSAYSSTLNTEGLQFLSPCALTQVFGISSTLIILSIGIGLDSESRSRMLDQENQSLLLSESVEESQDLHTEIREILNQLSNLATNSAHLDHPTVAQYGDVHPSSDTIQPFALKYDHDALAEQGQNIHK</sequence>
<accession>A0A9P5P616</accession>
<evidence type="ECO:0000313" key="2">
    <source>
        <dbReference type="EMBL" id="KAF9039401.1"/>
    </source>
</evidence>
<keyword evidence="1" id="KW-0812">Transmembrane</keyword>
<evidence type="ECO:0000256" key="1">
    <source>
        <dbReference type="SAM" id="Phobius"/>
    </source>
</evidence>